<dbReference type="InterPro" id="IPR000432">
    <property type="entry name" value="DNA_mismatch_repair_MutS_C"/>
</dbReference>
<dbReference type="InterPro" id="IPR045076">
    <property type="entry name" value="MutS"/>
</dbReference>
<keyword evidence="4" id="KW-0238">DNA-binding</keyword>
<dbReference type="PANTHER" id="PTHR11361:SF148">
    <property type="entry name" value="DNA MISMATCH REPAIR PROTEIN MSH6"/>
    <property type="match status" value="1"/>
</dbReference>
<dbReference type="Gene3D" id="3.40.50.300">
    <property type="entry name" value="P-loop containing nucleotide triphosphate hydrolases"/>
    <property type="match status" value="1"/>
</dbReference>
<comment type="caution">
    <text evidence="6">The sequence shown here is derived from an EMBL/GenBank/DDBJ whole genome shotgun (WGS) entry which is preliminary data.</text>
</comment>
<sequence length="133" mass="14502">MACALLSKPITPSGEPDQELVFLYRLTSGPCPESYGLQVAAMAGIPEKVVESAARAACAMKRSIGESFILSEQRILFSYLHEEWLRTLLILSTKGEEGNGVNKDGGGGDGDDDDDVLDTLFCMWHEMKSLCQK</sequence>
<evidence type="ECO:0000313" key="6">
    <source>
        <dbReference type="EMBL" id="KAK4791560.1"/>
    </source>
</evidence>
<dbReference type="AlphaFoldDB" id="A0AAN7M8E7"/>
<accession>A0AAN7M8E7</accession>
<dbReference type="GO" id="GO:0140664">
    <property type="term" value="F:ATP-dependent DNA damage sensor activity"/>
    <property type="evidence" value="ECO:0007669"/>
    <property type="project" value="InterPro"/>
</dbReference>
<dbReference type="GO" id="GO:0032301">
    <property type="term" value="C:MutSalpha complex"/>
    <property type="evidence" value="ECO:0007669"/>
    <property type="project" value="TreeGrafter"/>
</dbReference>
<dbReference type="Pfam" id="PF00488">
    <property type="entry name" value="MutS_V"/>
    <property type="match status" value="1"/>
</dbReference>
<gene>
    <name evidence="6" type="ORF">SAY86_031973</name>
</gene>
<keyword evidence="3" id="KW-0067">ATP-binding</keyword>
<comment type="similarity">
    <text evidence="1">Belongs to the DNA mismatch repair MutS family.</text>
</comment>
<proteinExistence type="inferred from homology"/>
<name>A0AAN7M8E7_TRANT</name>
<dbReference type="EMBL" id="JAXQNO010000009">
    <property type="protein sequence ID" value="KAK4791560.1"/>
    <property type="molecule type" value="Genomic_DNA"/>
</dbReference>
<keyword evidence="2" id="KW-0547">Nucleotide-binding</keyword>
<dbReference type="Proteomes" id="UP001346149">
    <property type="component" value="Unassembled WGS sequence"/>
</dbReference>
<dbReference type="GO" id="GO:0005524">
    <property type="term" value="F:ATP binding"/>
    <property type="evidence" value="ECO:0007669"/>
    <property type="project" value="UniProtKB-KW"/>
</dbReference>
<dbReference type="PANTHER" id="PTHR11361">
    <property type="entry name" value="DNA MISMATCH REPAIR PROTEIN MUTS FAMILY MEMBER"/>
    <property type="match status" value="1"/>
</dbReference>
<keyword evidence="7" id="KW-1185">Reference proteome</keyword>
<evidence type="ECO:0000259" key="5">
    <source>
        <dbReference type="Pfam" id="PF00488"/>
    </source>
</evidence>
<dbReference type="GO" id="GO:0006298">
    <property type="term" value="P:mismatch repair"/>
    <property type="evidence" value="ECO:0007669"/>
    <property type="project" value="InterPro"/>
</dbReference>
<dbReference type="InterPro" id="IPR027417">
    <property type="entry name" value="P-loop_NTPase"/>
</dbReference>
<evidence type="ECO:0000256" key="4">
    <source>
        <dbReference type="ARBA" id="ARBA00023125"/>
    </source>
</evidence>
<evidence type="ECO:0000313" key="7">
    <source>
        <dbReference type="Proteomes" id="UP001346149"/>
    </source>
</evidence>
<protein>
    <recommendedName>
        <fullName evidence="5">DNA mismatch repair proteins mutS family domain-containing protein</fullName>
    </recommendedName>
</protein>
<evidence type="ECO:0000256" key="1">
    <source>
        <dbReference type="ARBA" id="ARBA00006271"/>
    </source>
</evidence>
<evidence type="ECO:0000256" key="3">
    <source>
        <dbReference type="ARBA" id="ARBA00022840"/>
    </source>
</evidence>
<dbReference type="GO" id="GO:0030983">
    <property type="term" value="F:mismatched DNA binding"/>
    <property type="evidence" value="ECO:0007669"/>
    <property type="project" value="InterPro"/>
</dbReference>
<organism evidence="6 7">
    <name type="scientific">Trapa natans</name>
    <name type="common">Water chestnut</name>
    <dbReference type="NCBI Taxonomy" id="22666"/>
    <lineage>
        <taxon>Eukaryota</taxon>
        <taxon>Viridiplantae</taxon>
        <taxon>Streptophyta</taxon>
        <taxon>Embryophyta</taxon>
        <taxon>Tracheophyta</taxon>
        <taxon>Spermatophyta</taxon>
        <taxon>Magnoliopsida</taxon>
        <taxon>eudicotyledons</taxon>
        <taxon>Gunneridae</taxon>
        <taxon>Pentapetalae</taxon>
        <taxon>rosids</taxon>
        <taxon>malvids</taxon>
        <taxon>Myrtales</taxon>
        <taxon>Lythraceae</taxon>
        <taxon>Trapa</taxon>
    </lineage>
</organism>
<feature type="domain" description="DNA mismatch repair proteins mutS family" evidence="5">
    <location>
        <begin position="16"/>
        <end position="58"/>
    </location>
</feature>
<reference evidence="6 7" key="1">
    <citation type="journal article" date="2023" name="Hortic Res">
        <title>Pangenome of water caltrop reveals structural variations and asymmetric subgenome divergence after allopolyploidization.</title>
        <authorList>
            <person name="Zhang X."/>
            <person name="Chen Y."/>
            <person name="Wang L."/>
            <person name="Yuan Y."/>
            <person name="Fang M."/>
            <person name="Shi L."/>
            <person name="Lu R."/>
            <person name="Comes H.P."/>
            <person name="Ma Y."/>
            <person name="Chen Y."/>
            <person name="Huang G."/>
            <person name="Zhou Y."/>
            <person name="Zheng Z."/>
            <person name="Qiu Y."/>
        </authorList>
    </citation>
    <scope>NUCLEOTIDE SEQUENCE [LARGE SCALE GENOMIC DNA]</scope>
    <source>
        <strain evidence="6">F231</strain>
    </source>
</reference>
<evidence type="ECO:0000256" key="2">
    <source>
        <dbReference type="ARBA" id="ARBA00022741"/>
    </source>
</evidence>